<dbReference type="Proteomes" id="UP000191144">
    <property type="component" value="Chromosome G"/>
</dbReference>
<protein>
    <submittedName>
        <fullName evidence="1">LAME_0G07734g1_1</fullName>
    </submittedName>
</protein>
<dbReference type="EMBL" id="LT598484">
    <property type="protein sequence ID" value="SCV00135.1"/>
    <property type="molecule type" value="Genomic_DNA"/>
</dbReference>
<gene>
    <name evidence="1" type="ORF">LAME_0G07734G</name>
</gene>
<organism evidence="1 2">
    <name type="scientific">Lachancea meyersii CBS 8951</name>
    <dbReference type="NCBI Taxonomy" id="1266667"/>
    <lineage>
        <taxon>Eukaryota</taxon>
        <taxon>Fungi</taxon>
        <taxon>Dikarya</taxon>
        <taxon>Ascomycota</taxon>
        <taxon>Saccharomycotina</taxon>
        <taxon>Saccharomycetes</taxon>
        <taxon>Saccharomycetales</taxon>
        <taxon>Saccharomycetaceae</taxon>
        <taxon>Lachancea</taxon>
    </lineage>
</organism>
<name>A0A1G4K847_9SACH</name>
<evidence type="ECO:0000313" key="2">
    <source>
        <dbReference type="Proteomes" id="UP000191144"/>
    </source>
</evidence>
<keyword evidence="2" id="KW-1185">Reference proteome</keyword>
<accession>A0A1G4K847</accession>
<reference evidence="2" key="1">
    <citation type="submission" date="2016-03" db="EMBL/GenBank/DDBJ databases">
        <authorList>
            <person name="Devillers Hugo."/>
        </authorList>
    </citation>
    <scope>NUCLEOTIDE SEQUENCE [LARGE SCALE GENOMIC DNA]</scope>
</reference>
<sequence length="710" mass="79249">MILPMEILEQIVTSGLDSFETAKAWCKLSPSFQTQVTRNLGILVISDCANGYEQQPKQLFAGNSLLDYMSLSDGANTTIIDTAEFDKVSLRQFLQKYQNLLFVIVTDKHFSESLLALLTCIVDQIAGINANHRKNICMVYKTVHNFLSKIYFRQLLLSPRLIRLCELHLLSGSDLAENDNIDLDLVFETTNLYNVKRVFSLNIQNASHVLRAPSLVSIRELELNADVNPSRSLAHAPLLSTIQRFRLPTGLGSQTRYQLPACDHLGLVNYNPKIAYPLLEGKDVRESLTIATSLKSEGGVLKNMNFPQVKNLCITSLVSSVDEVDFQDCNFEKLQSYDESNSFGPTKWGSLIASNAKIDSVKASVDCCSDLSALMRCPFTLKGTLEVTSKLKGEKILSVKDELSKLTADCRMKNLLIHCSYISITLGSIWQYALFFFVICPYIAETATLCVKINFELLQNDIQHQCHINNIARDELFGMMNLPSKNGILQLVLPQAKRIILLDVTSVKSAQFSAVEERSNVNDVWFKSTIRTGVSNLQDPISPSEFRRNSLAGSDSDTARRNSIVTFNSPAYLHIPSESGKCPNLDDGSSLPSLFQKVEQGQFRRQSLILATSGGQILLLEVNGSIVDHCIENSPGFLLISTLKIVSKQVFHRSKVDTSVDSGCFALVRKDFERLLNLKNNYPSIDRLEYSVSTATYHDLNFKDDLASEI</sequence>
<dbReference type="AlphaFoldDB" id="A0A1G4K847"/>
<evidence type="ECO:0000313" key="1">
    <source>
        <dbReference type="EMBL" id="SCV00135.1"/>
    </source>
</evidence>
<dbReference type="OrthoDB" id="4067448at2759"/>
<proteinExistence type="predicted"/>